<sequence precursor="true">MQERLLLITGATGYIGSQVVAALLERFSDEFRCRVVARKTSDCSFLDDLPVEIVRADIEEPVALFDAFSGVDTVFHCAGLISYSRHFRNPLYDVNVIGTRNVVNACIANRVRRLVMTSSIAALGVAEDGSRVVESTSFKEMPHRNGYMEAKHLAELEGLRGIAEGLDVVMVNPGVVIGVDSANSASSSSSNDVLRMIYRGQLPFCPSGATGFVDVRDTADALLLAWQKGERGARYIAVGHNLLFRELFDALGRIPGNSMKRVYALPGVLGYAAGLAGEAFSFVLNRPSVISIDSIRLSAMQLSFNNSRSVQELGMRYRSLDETLRSAVR</sequence>
<evidence type="ECO:0000259" key="1">
    <source>
        <dbReference type="Pfam" id="PF01370"/>
    </source>
</evidence>
<name>A1BIQ5_CHLPD</name>
<dbReference type="Proteomes" id="UP000008701">
    <property type="component" value="Chromosome"/>
</dbReference>
<dbReference type="RefSeq" id="WP_011746073.1">
    <property type="nucleotide sequence ID" value="NC_008639.1"/>
</dbReference>
<gene>
    <name evidence="2" type="ordered locus">Cpha266_2290</name>
</gene>
<dbReference type="PANTHER" id="PTHR48079:SF6">
    <property type="entry name" value="NAD(P)-BINDING DOMAIN-CONTAINING PROTEIN-RELATED"/>
    <property type="match status" value="1"/>
</dbReference>
<dbReference type="InterPro" id="IPR051783">
    <property type="entry name" value="NAD(P)-dependent_oxidoreduct"/>
</dbReference>
<dbReference type="SUPFAM" id="SSF51735">
    <property type="entry name" value="NAD(P)-binding Rossmann-fold domains"/>
    <property type="match status" value="1"/>
</dbReference>
<dbReference type="HOGENOM" id="CLU_007383_6_0_10"/>
<feature type="domain" description="NAD-dependent epimerase/dehydratase" evidence="1">
    <location>
        <begin position="7"/>
        <end position="233"/>
    </location>
</feature>
<organism evidence="2 3">
    <name type="scientific">Chlorobium phaeobacteroides (strain DSM 266 / SMG 266 / 2430)</name>
    <dbReference type="NCBI Taxonomy" id="290317"/>
    <lineage>
        <taxon>Bacteria</taxon>
        <taxon>Pseudomonadati</taxon>
        <taxon>Chlorobiota</taxon>
        <taxon>Chlorobiia</taxon>
        <taxon>Chlorobiales</taxon>
        <taxon>Chlorobiaceae</taxon>
        <taxon>Chlorobium/Pelodictyon group</taxon>
        <taxon>Chlorobium</taxon>
    </lineage>
</organism>
<dbReference type="InterPro" id="IPR001509">
    <property type="entry name" value="Epimerase_deHydtase"/>
</dbReference>
<dbReference type="AlphaFoldDB" id="A1BIQ5"/>
<proteinExistence type="predicted"/>
<protein>
    <submittedName>
        <fullName evidence="2">NAD-dependent epimerase/dehydratase</fullName>
    </submittedName>
</protein>
<dbReference type="EMBL" id="CP000492">
    <property type="protein sequence ID" value="ABL66282.1"/>
    <property type="molecule type" value="Genomic_DNA"/>
</dbReference>
<dbReference type="eggNOG" id="COG0451">
    <property type="taxonomic scope" value="Bacteria"/>
</dbReference>
<keyword evidence="3" id="KW-1185">Reference proteome</keyword>
<dbReference type="OrthoDB" id="596910at2"/>
<dbReference type="GO" id="GO:0004029">
    <property type="term" value="F:aldehyde dehydrogenase (NAD+) activity"/>
    <property type="evidence" value="ECO:0007669"/>
    <property type="project" value="TreeGrafter"/>
</dbReference>
<dbReference type="PANTHER" id="PTHR48079">
    <property type="entry name" value="PROTEIN YEEZ"/>
    <property type="match status" value="1"/>
</dbReference>
<dbReference type="GO" id="GO:0005737">
    <property type="term" value="C:cytoplasm"/>
    <property type="evidence" value="ECO:0007669"/>
    <property type="project" value="TreeGrafter"/>
</dbReference>
<accession>A1BIQ5</accession>
<dbReference type="Pfam" id="PF01370">
    <property type="entry name" value="Epimerase"/>
    <property type="match status" value="1"/>
</dbReference>
<evidence type="ECO:0000313" key="2">
    <source>
        <dbReference type="EMBL" id="ABL66282.1"/>
    </source>
</evidence>
<dbReference type="KEGG" id="cph:Cpha266_2290"/>
<dbReference type="STRING" id="290317.Cpha266_2290"/>
<reference evidence="2 3" key="1">
    <citation type="submission" date="2006-12" db="EMBL/GenBank/DDBJ databases">
        <title>Complete sequence of Chlorobium phaeobacteroides DSM 266.</title>
        <authorList>
            <consortium name="US DOE Joint Genome Institute"/>
            <person name="Copeland A."/>
            <person name="Lucas S."/>
            <person name="Lapidus A."/>
            <person name="Barry K."/>
            <person name="Detter J.C."/>
            <person name="Glavina del Rio T."/>
            <person name="Hammon N."/>
            <person name="Israni S."/>
            <person name="Pitluck S."/>
            <person name="Goltsman E."/>
            <person name="Schmutz J."/>
            <person name="Larimer F."/>
            <person name="Land M."/>
            <person name="Hauser L."/>
            <person name="Mikhailova N."/>
            <person name="Li T."/>
            <person name="Overmann J."/>
            <person name="Bryant D.A."/>
            <person name="Richardson P."/>
        </authorList>
    </citation>
    <scope>NUCLEOTIDE SEQUENCE [LARGE SCALE GENOMIC DNA]</scope>
    <source>
        <strain evidence="2 3">DSM 266</strain>
    </source>
</reference>
<dbReference type="Gene3D" id="3.40.50.720">
    <property type="entry name" value="NAD(P)-binding Rossmann-like Domain"/>
    <property type="match status" value="1"/>
</dbReference>
<dbReference type="InterPro" id="IPR036291">
    <property type="entry name" value="NAD(P)-bd_dom_sf"/>
</dbReference>
<evidence type="ECO:0000313" key="3">
    <source>
        <dbReference type="Proteomes" id="UP000008701"/>
    </source>
</evidence>